<comment type="similarity">
    <text evidence="2">Belongs to the eukaryotic ATPase epsilon family.</text>
</comment>
<dbReference type="Proteomes" id="UP001318860">
    <property type="component" value="Unassembled WGS sequence"/>
</dbReference>
<evidence type="ECO:0000256" key="2">
    <source>
        <dbReference type="ARBA" id="ARBA00009502"/>
    </source>
</evidence>
<dbReference type="InterPro" id="IPR033961">
    <property type="entry name" value="Exo84"/>
</dbReference>
<feature type="compositionally biased region" description="Basic and acidic residues" evidence="6">
    <location>
        <begin position="621"/>
        <end position="636"/>
    </location>
</feature>
<dbReference type="EMBL" id="JABTTQ020003307">
    <property type="protein sequence ID" value="KAK6118718.1"/>
    <property type="molecule type" value="Genomic_DNA"/>
</dbReference>
<accession>A0ABR0U887</accession>
<feature type="compositionally biased region" description="Low complexity" evidence="6">
    <location>
        <begin position="840"/>
        <end position="859"/>
    </location>
</feature>
<feature type="region of interest" description="Disordered" evidence="6">
    <location>
        <begin position="614"/>
        <end position="636"/>
    </location>
</feature>
<keyword evidence="5" id="KW-0653">Protein transport</keyword>
<name>A0ABR0U887_REHGL</name>
<proteinExistence type="inferred from homology"/>
<protein>
    <recommendedName>
        <fullName evidence="7">Exocyst component Exo84 C-terminal domain-containing protein</fullName>
    </recommendedName>
</protein>
<evidence type="ECO:0000256" key="6">
    <source>
        <dbReference type="SAM" id="MobiDB-lite"/>
    </source>
</evidence>
<comment type="caution">
    <text evidence="8">The sequence shown here is derived from an EMBL/GenBank/DDBJ whole genome shotgun (WGS) entry which is preliminary data.</text>
</comment>
<organism evidence="8 9">
    <name type="scientific">Rehmannia glutinosa</name>
    <name type="common">Chinese foxglove</name>
    <dbReference type="NCBI Taxonomy" id="99300"/>
    <lineage>
        <taxon>Eukaryota</taxon>
        <taxon>Viridiplantae</taxon>
        <taxon>Streptophyta</taxon>
        <taxon>Embryophyta</taxon>
        <taxon>Tracheophyta</taxon>
        <taxon>Spermatophyta</taxon>
        <taxon>Magnoliopsida</taxon>
        <taxon>eudicotyledons</taxon>
        <taxon>Gunneridae</taxon>
        <taxon>Pentapetalae</taxon>
        <taxon>asterids</taxon>
        <taxon>lamiids</taxon>
        <taxon>Lamiales</taxon>
        <taxon>Orobanchaceae</taxon>
        <taxon>Rehmannieae</taxon>
        <taxon>Rehmannia</taxon>
    </lineage>
</organism>
<sequence length="859" mass="95009">MASNAAVPFWRAAGMTYITYSNLCANLVRQCLKEPHRSEALNREKVHFAVSQWVDGKPEKPNKHLTQRVVGCPLLDILWWLASLQLVPSSRSRAALSGASAKGNVKDAGAKFEENLNVFKSDNFDADAFVQSKCHSLNEKEIRQLCSYLVDLKRASAEEMRRSVYANYTAFIRTSKEISDLEGELSSMRNLLSTQATLVHNLAEGVHIDSLSDTVPDGSATTALSNGEVGELSDVEKWSAEFPDFLDVLLAERRIDEALASLDEGERIVAEAKEKKTLAPSLVMSLQTTIIEHRQRLADQLAEAACQPSTRGAELRSAISALKKLGDGPRAHSLLLNAHYQRYQYNMQSLRPSSTSYGGAYTAALSQLVFSAIAQAASDSLAIFGKETAYTSELVMWATKQTESFALLVKRHALASSAAAGGLRSAAECVQIALGHCSLLEARGLALCPVLLRLFRPSVEQALDANLKRIEESTAALAAADDWELTYPPTSVRLSGRTSAAAGGGTLAYQHKLSSSAHRFNNMVQDFFEDVGPLLSMQLGSRTLDGLFQVFNSYVNMLIKALPGSMEEEANFEGSGNKIVRMAETEAQQIALLANASLLADELLPRTAMKLSPLNQANYNDDSRRRPFDRQNRNPEQREWKRRLVNSVDRLKDSFCRQHALDLIFTEEGDSYLTADTYINMDGNMDEIEWFPSPIFQELYAKLNRMAGIAADMFVGRERFATLLLMRLTETVILWLSEDQTFWDDIEEGPRPLGPLGLQQFYLDMKFVMCFASQGRYLSRNLHRVVNDIINKAIAAFSATGMDPYSVLPEDDWFNEVCQDALEKLSGKPKIANGERDLNSPTASISAQSISSTRSHGSS</sequence>
<dbReference type="Pfam" id="PF08700">
    <property type="entry name" value="VPS51_Exo84_N"/>
    <property type="match status" value="1"/>
</dbReference>
<dbReference type="InterPro" id="IPR016159">
    <property type="entry name" value="Cullin_repeat-like_dom_sf"/>
</dbReference>
<dbReference type="SUPFAM" id="SSF74788">
    <property type="entry name" value="Cullin repeat-like"/>
    <property type="match status" value="1"/>
</dbReference>
<gene>
    <name evidence="8" type="ORF">DH2020_047523</name>
</gene>
<dbReference type="CDD" id="cd12153">
    <property type="entry name" value="F1-ATPase_epsilon"/>
    <property type="match status" value="1"/>
</dbReference>
<dbReference type="SUPFAM" id="SSF48690">
    <property type="entry name" value="Epsilon subunit of mitochondrial F1F0-ATP synthase"/>
    <property type="match status" value="1"/>
</dbReference>
<evidence type="ECO:0000256" key="3">
    <source>
        <dbReference type="ARBA" id="ARBA00022448"/>
    </source>
</evidence>
<dbReference type="InterPro" id="IPR042560">
    <property type="entry name" value="Exo84_C_2"/>
</dbReference>
<dbReference type="PANTHER" id="PTHR21426">
    <property type="entry name" value="EXOCYST COMPLEX COMPONENT 8"/>
    <property type="match status" value="1"/>
</dbReference>
<dbReference type="Gene3D" id="1.20.58.1210">
    <property type="entry name" value="Exo84p, N-terminal helical domain"/>
    <property type="match status" value="1"/>
</dbReference>
<dbReference type="InterPro" id="IPR036742">
    <property type="entry name" value="ATP_synth_F1_esu_sf_mt"/>
</dbReference>
<dbReference type="InterPro" id="IPR032403">
    <property type="entry name" value="Exo84_C"/>
</dbReference>
<dbReference type="Pfam" id="PF04627">
    <property type="entry name" value="ATP-synt_Eps"/>
    <property type="match status" value="1"/>
</dbReference>
<comment type="similarity">
    <text evidence="1">Belongs to the EXO84 family.</text>
</comment>
<keyword evidence="3" id="KW-0813">Transport</keyword>
<reference evidence="8 9" key="1">
    <citation type="journal article" date="2021" name="Comput. Struct. Biotechnol. J.">
        <title>De novo genome assembly of the potent medicinal plant Rehmannia glutinosa using nanopore technology.</title>
        <authorList>
            <person name="Ma L."/>
            <person name="Dong C."/>
            <person name="Song C."/>
            <person name="Wang X."/>
            <person name="Zheng X."/>
            <person name="Niu Y."/>
            <person name="Chen S."/>
            <person name="Feng W."/>
        </authorList>
    </citation>
    <scope>NUCLEOTIDE SEQUENCE [LARGE SCALE GENOMIC DNA]</scope>
    <source>
        <strain evidence="8">DH-2019</strain>
    </source>
</reference>
<feature type="domain" description="Exocyst component Exo84 C-terminal" evidence="7">
    <location>
        <begin position="237"/>
        <end position="446"/>
    </location>
</feature>
<dbReference type="PANTHER" id="PTHR21426:SF12">
    <property type="entry name" value="EXOCYST COMPLEX COMPONENT 8"/>
    <property type="match status" value="1"/>
</dbReference>
<keyword evidence="4" id="KW-0268">Exocytosis</keyword>
<evidence type="ECO:0000256" key="1">
    <source>
        <dbReference type="ARBA" id="ARBA00007210"/>
    </source>
</evidence>
<evidence type="ECO:0000313" key="8">
    <source>
        <dbReference type="EMBL" id="KAK6118718.1"/>
    </source>
</evidence>
<dbReference type="Gene3D" id="1.10.1620.20">
    <property type="entry name" value="ATP synthase, F1 complex, epsilon subunit superfamily, mitochondrial"/>
    <property type="match status" value="1"/>
</dbReference>
<dbReference type="Gene3D" id="1.20.58.1220">
    <property type="entry name" value="Exo84p, C-terminal helical domain"/>
    <property type="match status" value="1"/>
</dbReference>
<dbReference type="InterPro" id="IPR006721">
    <property type="entry name" value="ATP_synth_F1_esu_mt"/>
</dbReference>
<dbReference type="InterPro" id="IPR042561">
    <property type="entry name" value="Exo84_C_1"/>
</dbReference>
<evidence type="ECO:0000256" key="5">
    <source>
        <dbReference type="ARBA" id="ARBA00022927"/>
    </source>
</evidence>
<dbReference type="Pfam" id="PF16528">
    <property type="entry name" value="Exo84_C"/>
    <property type="match status" value="1"/>
</dbReference>
<evidence type="ECO:0000259" key="7">
    <source>
        <dbReference type="Pfam" id="PF16528"/>
    </source>
</evidence>
<evidence type="ECO:0000313" key="9">
    <source>
        <dbReference type="Proteomes" id="UP001318860"/>
    </source>
</evidence>
<evidence type="ECO:0000256" key="4">
    <source>
        <dbReference type="ARBA" id="ARBA00022483"/>
    </source>
</evidence>
<keyword evidence="9" id="KW-1185">Reference proteome</keyword>
<feature type="region of interest" description="Disordered" evidence="6">
    <location>
        <begin position="828"/>
        <end position="859"/>
    </location>
</feature>